<evidence type="ECO:0008006" key="4">
    <source>
        <dbReference type="Google" id="ProtNLM"/>
    </source>
</evidence>
<organism evidence="2 3">
    <name type="scientific">Anoxybacillus thermarum</name>
    <dbReference type="NCBI Taxonomy" id="404937"/>
    <lineage>
        <taxon>Bacteria</taxon>
        <taxon>Bacillati</taxon>
        <taxon>Bacillota</taxon>
        <taxon>Bacilli</taxon>
        <taxon>Bacillales</taxon>
        <taxon>Anoxybacillaceae</taxon>
        <taxon>Anoxybacillus</taxon>
    </lineage>
</organism>
<evidence type="ECO:0000313" key="2">
    <source>
        <dbReference type="EMBL" id="KIQ94359.1"/>
    </source>
</evidence>
<keyword evidence="1" id="KW-0472">Membrane</keyword>
<keyword evidence="3" id="KW-1185">Reference proteome</keyword>
<feature type="transmembrane region" description="Helical" evidence="1">
    <location>
        <begin position="34"/>
        <end position="51"/>
    </location>
</feature>
<comment type="caution">
    <text evidence="2">The sequence shown here is derived from an EMBL/GenBank/DDBJ whole genome shotgun (WGS) entry which is preliminary data.</text>
</comment>
<dbReference type="Proteomes" id="UP000032102">
    <property type="component" value="Unassembled WGS sequence"/>
</dbReference>
<dbReference type="InterPro" id="IPR025576">
    <property type="entry name" value="YwiC"/>
</dbReference>
<sequence length="235" mass="27047">MVIPKQHGAWAMLLIPFLFGIDIGQATWLHLPLFIAWFFLYLATYIWTLMIKKQANAHHKKWFAVYMLLAMMFVSIPIAYKPPLMYFGLAMIPFFSVNMYFAKKKKERSFTNDVAAIINFSIGGLGSYYVGTGNIDEKAWFLFIASMLFFIGSTFYVKTMIREKNNLCYKRASWLFHIIIIVACVATGNGWLALAYVPSAVRAIYFYGKVMSIKKIGIYEIVNAVYFALVIMIVY</sequence>
<gene>
    <name evidence="2" type="ORF">LH47_01560</name>
</gene>
<protein>
    <recommendedName>
        <fullName evidence="4">YwiC-like protein</fullName>
    </recommendedName>
</protein>
<keyword evidence="1" id="KW-0812">Transmembrane</keyword>
<feature type="transmembrane region" description="Helical" evidence="1">
    <location>
        <begin position="114"/>
        <end position="133"/>
    </location>
</feature>
<feature type="transmembrane region" description="Helical" evidence="1">
    <location>
        <begin position="86"/>
        <end position="102"/>
    </location>
</feature>
<dbReference type="Pfam" id="PF14256">
    <property type="entry name" value="YwiC"/>
    <property type="match status" value="1"/>
</dbReference>
<feature type="transmembrane region" description="Helical" evidence="1">
    <location>
        <begin position="139"/>
        <end position="161"/>
    </location>
</feature>
<keyword evidence="1" id="KW-1133">Transmembrane helix</keyword>
<dbReference type="RefSeq" id="WP_043966292.1">
    <property type="nucleotide sequence ID" value="NZ_JXTH01000026.1"/>
</dbReference>
<feature type="transmembrane region" description="Helical" evidence="1">
    <location>
        <begin position="63"/>
        <end position="80"/>
    </location>
</feature>
<proteinExistence type="predicted"/>
<feature type="transmembrane region" description="Helical" evidence="1">
    <location>
        <begin position="7"/>
        <end position="28"/>
    </location>
</feature>
<dbReference type="AlphaFoldDB" id="A0A0D0QY72"/>
<feature type="transmembrane region" description="Helical" evidence="1">
    <location>
        <begin position="173"/>
        <end position="196"/>
    </location>
</feature>
<evidence type="ECO:0000256" key="1">
    <source>
        <dbReference type="SAM" id="Phobius"/>
    </source>
</evidence>
<dbReference type="EMBL" id="JXTH01000026">
    <property type="protein sequence ID" value="KIQ94359.1"/>
    <property type="molecule type" value="Genomic_DNA"/>
</dbReference>
<accession>A0A0D0QY72</accession>
<feature type="transmembrane region" description="Helical" evidence="1">
    <location>
        <begin position="216"/>
        <end position="234"/>
    </location>
</feature>
<dbReference type="PATRIC" id="fig|404937.3.peg.1651"/>
<reference evidence="2 3" key="1">
    <citation type="submission" date="2015-01" db="EMBL/GenBank/DDBJ databases">
        <title>Draft genome of Anoxybacillus thermarum strain AF/04.</title>
        <authorList>
            <person name="Poli A."/>
            <person name="Nicolaus B."/>
            <person name="Chan K.-G."/>
            <person name="Kahar U.M."/>
            <person name="Yaakob A.S."/>
            <person name="Chan C.S."/>
            <person name="Goh K.M."/>
        </authorList>
    </citation>
    <scope>NUCLEOTIDE SEQUENCE [LARGE SCALE GENOMIC DNA]</scope>
    <source>
        <strain evidence="2 3">AF/04</strain>
    </source>
</reference>
<evidence type="ECO:0000313" key="3">
    <source>
        <dbReference type="Proteomes" id="UP000032102"/>
    </source>
</evidence>
<name>A0A0D0QY72_9BACL</name>